<protein>
    <recommendedName>
        <fullName evidence="3">Kinase</fullName>
    </recommendedName>
</protein>
<sequence>MSSRGLDQIMDMCIFIGLQASGKSTFFRTHFAATHDYVSKDLLRNNRRPARRQLQLVEESLRAGHSVVIDNTNPTVEDRAELIALGHQYQARVLGYFFELQVKRSLQWNAQRTGKARVPDIGIYSILKKMTPPLYKEGFDKLYQVQAQEGFHFAVFPWPEDAIDDAP</sequence>
<dbReference type="SUPFAM" id="SSF52540">
    <property type="entry name" value="P-loop containing nucleoside triphosphate hydrolases"/>
    <property type="match status" value="1"/>
</dbReference>
<dbReference type="Pfam" id="PF13671">
    <property type="entry name" value="AAA_33"/>
    <property type="match status" value="1"/>
</dbReference>
<accession>A0A402AMD5</accession>
<reference evidence="2" key="1">
    <citation type="submission" date="2018-12" db="EMBL/GenBank/DDBJ databases">
        <title>Tengunoibacter tsumagoiensis gen. nov., sp. nov., Dictyobacter kobayashii sp. nov., D. alpinus sp. nov., and D. joshuensis sp. nov. and description of Dictyobacteraceae fam. nov. within the order Ktedonobacterales isolated from Tengu-no-mugimeshi.</title>
        <authorList>
            <person name="Wang C.M."/>
            <person name="Zheng Y."/>
            <person name="Sakai Y."/>
            <person name="Toyoda A."/>
            <person name="Minakuchi Y."/>
            <person name="Abe K."/>
            <person name="Yokota A."/>
            <person name="Yabe S."/>
        </authorList>
    </citation>
    <scope>NUCLEOTIDE SEQUENCE [LARGE SCALE GENOMIC DNA]</scope>
    <source>
        <strain evidence="2">Uno11</strain>
    </source>
</reference>
<evidence type="ECO:0000313" key="2">
    <source>
        <dbReference type="Proteomes" id="UP000287188"/>
    </source>
</evidence>
<dbReference type="GO" id="GO:0046404">
    <property type="term" value="F:ATP-dependent polydeoxyribonucleotide 5'-hydroxyl-kinase activity"/>
    <property type="evidence" value="ECO:0007669"/>
    <property type="project" value="TreeGrafter"/>
</dbReference>
<dbReference type="GO" id="GO:0003690">
    <property type="term" value="F:double-stranded DNA binding"/>
    <property type="evidence" value="ECO:0007669"/>
    <property type="project" value="TreeGrafter"/>
</dbReference>
<gene>
    <name evidence="1" type="ORF">KDK_40420</name>
</gene>
<proteinExistence type="predicted"/>
<organism evidence="1 2">
    <name type="scientific">Dictyobacter kobayashii</name>
    <dbReference type="NCBI Taxonomy" id="2014872"/>
    <lineage>
        <taxon>Bacteria</taxon>
        <taxon>Bacillati</taxon>
        <taxon>Chloroflexota</taxon>
        <taxon>Ktedonobacteria</taxon>
        <taxon>Ktedonobacterales</taxon>
        <taxon>Dictyobacteraceae</taxon>
        <taxon>Dictyobacter</taxon>
    </lineage>
</organism>
<dbReference type="InterPro" id="IPR017101">
    <property type="entry name" value="P-loop_ATP/GTP-bd_All4644_prd"/>
</dbReference>
<dbReference type="PANTHER" id="PTHR12083:SF9">
    <property type="entry name" value="BIFUNCTIONAL POLYNUCLEOTIDE PHOSPHATASE_KINASE"/>
    <property type="match status" value="1"/>
</dbReference>
<evidence type="ECO:0008006" key="3">
    <source>
        <dbReference type="Google" id="ProtNLM"/>
    </source>
</evidence>
<dbReference type="Gene3D" id="3.40.50.300">
    <property type="entry name" value="P-loop containing nucleotide triphosphate hydrolases"/>
    <property type="match status" value="1"/>
</dbReference>
<dbReference type="Proteomes" id="UP000287188">
    <property type="component" value="Unassembled WGS sequence"/>
</dbReference>
<dbReference type="EMBL" id="BIFS01000001">
    <property type="protein sequence ID" value="GCE20242.1"/>
    <property type="molecule type" value="Genomic_DNA"/>
</dbReference>
<dbReference type="AlphaFoldDB" id="A0A402AMD5"/>
<comment type="caution">
    <text evidence="1">The sequence shown here is derived from an EMBL/GenBank/DDBJ whole genome shotgun (WGS) entry which is preliminary data.</text>
</comment>
<keyword evidence="2" id="KW-1185">Reference proteome</keyword>
<dbReference type="InterPro" id="IPR027417">
    <property type="entry name" value="P-loop_NTPase"/>
</dbReference>
<evidence type="ECO:0000313" key="1">
    <source>
        <dbReference type="EMBL" id="GCE20242.1"/>
    </source>
</evidence>
<dbReference type="GO" id="GO:0046403">
    <property type="term" value="F:polynucleotide 3'-phosphatase activity"/>
    <property type="evidence" value="ECO:0007669"/>
    <property type="project" value="TreeGrafter"/>
</dbReference>
<dbReference type="GO" id="GO:0006281">
    <property type="term" value="P:DNA repair"/>
    <property type="evidence" value="ECO:0007669"/>
    <property type="project" value="TreeGrafter"/>
</dbReference>
<name>A0A402AMD5_9CHLR</name>
<dbReference type="PIRSF" id="PIRSF037081">
    <property type="entry name" value="P-loop_All4644_prd"/>
    <property type="match status" value="1"/>
</dbReference>
<dbReference type="PANTHER" id="PTHR12083">
    <property type="entry name" value="BIFUNCTIONAL POLYNUCLEOTIDE PHOSPHATASE/KINASE"/>
    <property type="match status" value="1"/>
</dbReference>